<accession>A0A8S5TMN0</accession>
<protein>
    <submittedName>
        <fullName evidence="1">Minor capsid protein</fullName>
    </submittedName>
</protein>
<proteinExistence type="predicted"/>
<name>A0A8S5TMN0_9CAUD</name>
<dbReference type="EMBL" id="BK032859">
    <property type="protein sequence ID" value="DAF64399.1"/>
    <property type="molecule type" value="Genomic_DNA"/>
</dbReference>
<organism evidence="1">
    <name type="scientific">Siphoviridae sp. ct9UA16</name>
    <dbReference type="NCBI Taxonomy" id="2827793"/>
    <lineage>
        <taxon>Viruses</taxon>
        <taxon>Duplodnaviria</taxon>
        <taxon>Heunggongvirae</taxon>
        <taxon>Uroviricota</taxon>
        <taxon>Caudoviricetes</taxon>
    </lineage>
</organism>
<sequence>MMANSIKKLPFPDFLCVTPCEIRLDEPDISEDGEPKTHAPIKASCIYSERRKRLYDKDGKYTELVGKVIVKGDIAPKMREISSGTITIHKREMTIYSGIRAKNPDGTVNHTEFELK</sequence>
<reference evidence="1" key="1">
    <citation type="journal article" date="2021" name="Proc. Natl. Acad. Sci. U.S.A.">
        <title>A Catalog of Tens of Thousands of Viruses from Human Metagenomes Reveals Hidden Associations with Chronic Diseases.</title>
        <authorList>
            <person name="Tisza M.J."/>
            <person name="Buck C.B."/>
        </authorList>
    </citation>
    <scope>NUCLEOTIDE SEQUENCE</scope>
    <source>
        <strain evidence="1">Ct9UA16</strain>
    </source>
</reference>
<evidence type="ECO:0000313" key="1">
    <source>
        <dbReference type="EMBL" id="DAF64399.1"/>
    </source>
</evidence>